<dbReference type="PANTHER" id="PTHR47707">
    <property type="entry name" value="8-OXO-DGTP DIPHOSPHATASE"/>
    <property type="match status" value="1"/>
</dbReference>
<evidence type="ECO:0000256" key="5">
    <source>
        <dbReference type="ARBA" id="ARBA00022723"/>
    </source>
</evidence>
<keyword evidence="3" id="KW-0515">Mutator protein</keyword>
<evidence type="ECO:0000256" key="7">
    <source>
        <dbReference type="ARBA" id="ARBA00022801"/>
    </source>
</evidence>
<keyword evidence="6" id="KW-0227">DNA damage</keyword>
<dbReference type="GO" id="GO:0044715">
    <property type="term" value="F:8-oxo-dGDP phosphatase activity"/>
    <property type="evidence" value="ECO:0007669"/>
    <property type="project" value="TreeGrafter"/>
</dbReference>
<dbReference type="GO" id="GO:0044716">
    <property type="term" value="F:8-oxo-GDP phosphatase activity"/>
    <property type="evidence" value="ECO:0007669"/>
    <property type="project" value="TreeGrafter"/>
</dbReference>
<dbReference type="Proteomes" id="UP000037237">
    <property type="component" value="Unassembled WGS sequence"/>
</dbReference>
<keyword evidence="9" id="KW-0234">DNA repair</keyword>
<evidence type="ECO:0000256" key="1">
    <source>
        <dbReference type="ARBA" id="ARBA00001946"/>
    </source>
</evidence>
<evidence type="ECO:0000256" key="9">
    <source>
        <dbReference type="ARBA" id="ARBA00023204"/>
    </source>
</evidence>
<dbReference type="InterPro" id="IPR000086">
    <property type="entry name" value="NUDIX_hydrolase_dom"/>
</dbReference>
<comment type="cofactor">
    <cofactor evidence="1">
        <name>Mg(2+)</name>
        <dbReference type="ChEBI" id="CHEBI:18420"/>
    </cofactor>
</comment>
<keyword evidence="8" id="KW-0460">Magnesium</keyword>
<dbReference type="Pfam" id="PF00293">
    <property type="entry name" value="NUDIX"/>
    <property type="match status" value="1"/>
</dbReference>
<dbReference type="GO" id="GO:0046872">
    <property type="term" value="F:metal ion binding"/>
    <property type="evidence" value="ECO:0007669"/>
    <property type="project" value="UniProtKB-KW"/>
</dbReference>
<dbReference type="InterPro" id="IPR047127">
    <property type="entry name" value="MutT-like"/>
</dbReference>
<dbReference type="Gene3D" id="3.90.79.10">
    <property type="entry name" value="Nucleoside Triphosphate Pyrophosphohydrolase"/>
    <property type="match status" value="1"/>
</dbReference>
<dbReference type="GO" id="GO:0006281">
    <property type="term" value="P:DNA repair"/>
    <property type="evidence" value="ECO:0007669"/>
    <property type="project" value="UniProtKB-KW"/>
</dbReference>
<comment type="caution">
    <text evidence="13">The sequence shown here is derived from an EMBL/GenBank/DDBJ whole genome shotgun (WGS) entry which is preliminary data.</text>
</comment>
<accession>A0A0M0BT50</accession>
<evidence type="ECO:0000256" key="3">
    <source>
        <dbReference type="ARBA" id="ARBA00022457"/>
    </source>
</evidence>
<dbReference type="EC" id="3.6.1.55" evidence="11"/>
<dbReference type="PROSITE" id="PS00893">
    <property type="entry name" value="NUDIX_BOX"/>
    <property type="match status" value="1"/>
</dbReference>
<organism evidence="13 14">
    <name type="scientific">miscellaneous Crenarchaeota group-1 archaeon SG8-32-1</name>
    <dbReference type="NCBI Taxonomy" id="1685124"/>
    <lineage>
        <taxon>Archaea</taxon>
        <taxon>Candidatus Bathyarchaeota</taxon>
        <taxon>MCG-1</taxon>
    </lineage>
</organism>
<dbReference type="CDD" id="cd02883">
    <property type="entry name" value="NUDIX_Hydrolase"/>
    <property type="match status" value="1"/>
</dbReference>
<feature type="domain" description="Nudix hydrolase" evidence="12">
    <location>
        <begin position="2"/>
        <end position="109"/>
    </location>
</feature>
<evidence type="ECO:0000256" key="8">
    <source>
        <dbReference type="ARBA" id="ARBA00022842"/>
    </source>
</evidence>
<reference evidence="13 14" key="1">
    <citation type="submission" date="2015-06" db="EMBL/GenBank/DDBJ databases">
        <title>New insights into the roles of widespread benthic archaea in carbon and nitrogen cycling.</title>
        <authorList>
            <person name="Lazar C.S."/>
            <person name="Baker B.J."/>
            <person name="Seitz K.W."/>
            <person name="Hyde A.S."/>
            <person name="Dick G.J."/>
            <person name="Hinrichs K.-U."/>
            <person name="Teske A.P."/>
        </authorList>
    </citation>
    <scope>NUCLEOTIDE SEQUENCE [LARGE SCALE GENOMIC DNA]</scope>
    <source>
        <strain evidence="13">SG8-32-1</strain>
    </source>
</reference>
<comment type="similarity">
    <text evidence="2">Belongs to the Nudix hydrolase family.</text>
</comment>
<evidence type="ECO:0000256" key="6">
    <source>
        <dbReference type="ARBA" id="ARBA00022763"/>
    </source>
</evidence>
<evidence type="ECO:0000256" key="4">
    <source>
        <dbReference type="ARBA" id="ARBA00022705"/>
    </source>
</evidence>
<dbReference type="PROSITE" id="PS51462">
    <property type="entry name" value="NUDIX"/>
    <property type="match status" value="1"/>
</dbReference>
<evidence type="ECO:0000313" key="13">
    <source>
        <dbReference type="EMBL" id="KON31520.1"/>
    </source>
</evidence>
<proteinExistence type="inferred from homology"/>
<name>A0A0M0BT50_9ARCH</name>
<keyword evidence="7" id="KW-0378">Hydrolase</keyword>
<dbReference type="AlphaFoldDB" id="A0A0M0BT50"/>
<dbReference type="PANTHER" id="PTHR47707:SF1">
    <property type="entry name" value="NUDIX HYDROLASE FAMILY PROTEIN"/>
    <property type="match status" value="1"/>
</dbReference>
<evidence type="ECO:0000259" key="12">
    <source>
        <dbReference type="PROSITE" id="PS51462"/>
    </source>
</evidence>
<evidence type="ECO:0000256" key="2">
    <source>
        <dbReference type="ARBA" id="ARBA00005582"/>
    </source>
</evidence>
<evidence type="ECO:0000313" key="14">
    <source>
        <dbReference type="Proteomes" id="UP000037237"/>
    </source>
</evidence>
<evidence type="ECO:0000256" key="10">
    <source>
        <dbReference type="ARBA" id="ARBA00035861"/>
    </source>
</evidence>
<dbReference type="EMBL" id="LFWU01000098">
    <property type="protein sequence ID" value="KON31520.1"/>
    <property type="molecule type" value="Genomic_DNA"/>
</dbReference>
<keyword evidence="5" id="KW-0479">Metal-binding</keyword>
<dbReference type="GO" id="GO:0008413">
    <property type="term" value="F:8-oxo-7,8-dihydroguanosine triphosphate pyrophosphatase activity"/>
    <property type="evidence" value="ECO:0007669"/>
    <property type="project" value="TreeGrafter"/>
</dbReference>
<gene>
    <name evidence="13" type="ORF">AC477_04110</name>
</gene>
<dbReference type="GO" id="GO:0006260">
    <property type="term" value="P:DNA replication"/>
    <property type="evidence" value="ECO:0007669"/>
    <property type="project" value="UniProtKB-KW"/>
</dbReference>
<protein>
    <recommendedName>
        <fullName evidence="11">8-oxo-dGTP diphosphatase</fullName>
        <ecNumber evidence="11">3.6.1.55</ecNumber>
    </recommendedName>
</protein>
<keyword evidence="4" id="KW-0235">DNA replication</keyword>
<dbReference type="InterPro" id="IPR015797">
    <property type="entry name" value="NUDIX_hydrolase-like_dom_sf"/>
</dbReference>
<feature type="non-terminal residue" evidence="13">
    <location>
        <position position="109"/>
    </location>
</feature>
<dbReference type="GO" id="GO:0035539">
    <property type="term" value="F:8-oxo-7,8-dihydrodeoxyguanosine triphosphate pyrophosphatase activity"/>
    <property type="evidence" value="ECO:0007669"/>
    <property type="project" value="UniProtKB-EC"/>
</dbReference>
<dbReference type="SUPFAM" id="SSF55811">
    <property type="entry name" value="Nudix"/>
    <property type="match status" value="1"/>
</dbReference>
<comment type="catalytic activity">
    <reaction evidence="10">
        <text>8-oxo-dGTP + H2O = 8-oxo-dGMP + diphosphate + H(+)</text>
        <dbReference type="Rhea" id="RHEA:31575"/>
        <dbReference type="ChEBI" id="CHEBI:15377"/>
        <dbReference type="ChEBI" id="CHEBI:15378"/>
        <dbReference type="ChEBI" id="CHEBI:33019"/>
        <dbReference type="ChEBI" id="CHEBI:63224"/>
        <dbReference type="ChEBI" id="CHEBI:77896"/>
        <dbReference type="EC" id="3.6.1.55"/>
    </reaction>
</comment>
<sequence>METVDVVVGIVVKGNEFLVERRRWDEKIDPGIVCLPAGHVKPNEDLGNALKREMKEELGIQVKEMEFVCKNFYIASNGEKQNAYCYIVTKYEGEPICKAAQEIFWEDDI</sequence>
<evidence type="ECO:0000256" key="11">
    <source>
        <dbReference type="ARBA" id="ARBA00038905"/>
    </source>
</evidence>
<dbReference type="InterPro" id="IPR020084">
    <property type="entry name" value="NUDIX_hydrolase_CS"/>
</dbReference>